<dbReference type="AlphaFoldDB" id="W2LHH6"/>
<reference evidence="2" key="2">
    <citation type="submission" date="2013-11" db="EMBL/GenBank/DDBJ databases">
        <title>The Genome Sequence of Phytophthora parasitica IAC_01/95.</title>
        <authorList>
            <consortium name="The Broad Institute Genomics Platform"/>
            <person name="Russ C."/>
            <person name="Tyler B."/>
            <person name="Panabieres F."/>
            <person name="Shan W."/>
            <person name="Tripathy S."/>
            <person name="Grunwald N."/>
            <person name="Machado M."/>
            <person name="Johnson C.S."/>
            <person name="Arredondo F."/>
            <person name="Hong C."/>
            <person name="Coffey M."/>
            <person name="Young S.K."/>
            <person name="Zeng Q."/>
            <person name="Gargeya S."/>
            <person name="Fitzgerald M."/>
            <person name="Abouelleil A."/>
            <person name="Alvarado L."/>
            <person name="Chapman S.B."/>
            <person name="Gainer-Dewar J."/>
            <person name="Goldberg J."/>
            <person name="Griggs A."/>
            <person name="Gujja S."/>
            <person name="Hansen M."/>
            <person name="Howarth C."/>
            <person name="Imamovic A."/>
            <person name="Ireland A."/>
            <person name="Larimer J."/>
            <person name="McCowan C."/>
            <person name="Murphy C."/>
            <person name="Pearson M."/>
            <person name="Poon T.W."/>
            <person name="Priest M."/>
            <person name="Roberts A."/>
            <person name="Saif S."/>
            <person name="Shea T."/>
            <person name="Sykes S."/>
            <person name="Wortman J."/>
            <person name="Nusbaum C."/>
            <person name="Birren B."/>
        </authorList>
    </citation>
    <scope>NUCLEOTIDE SEQUENCE [LARGE SCALE GENOMIC DNA]</scope>
    <source>
        <strain evidence="2">IAC_01/95</strain>
    </source>
</reference>
<evidence type="ECO:0000313" key="1">
    <source>
        <dbReference type="EMBL" id="ETL96856.1"/>
    </source>
</evidence>
<protein>
    <submittedName>
        <fullName evidence="1">Uncharacterized protein</fullName>
    </submittedName>
</protein>
<dbReference type="EMBL" id="KI692088">
    <property type="protein sequence ID" value="ETM50015.1"/>
    <property type="molecule type" value="Genomic_DNA"/>
</dbReference>
<sequence length="32" mass="3374">AGVMYTTLEIAIGLARFDVDYTKVAIKGGGRS</sequence>
<dbReference type="Proteomes" id="UP000054423">
    <property type="component" value="Unassembled WGS sequence"/>
</dbReference>
<gene>
    <name evidence="2" type="ORF">L914_05875</name>
    <name evidence="1" type="ORF">L917_05756</name>
</gene>
<evidence type="ECO:0000313" key="2">
    <source>
        <dbReference type="EMBL" id="ETM50015.1"/>
    </source>
</evidence>
<proteinExistence type="predicted"/>
<name>W2LHH6_PHYNI</name>
<reference evidence="1" key="1">
    <citation type="submission" date="2013-11" db="EMBL/GenBank/DDBJ databases">
        <title>The Genome Sequence of Phytophthora parasitica CHvinca01.</title>
        <authorList>
            <consortium name="The Broad Institute Genomics Platform"/>
            <person name="Russ C."/>
            <person name="Tyler B."/>
            <person name="Panabieres F."/>
            <person name="Shan W."/>
            <person name="Tripathy S."/>
            <person name="Grunwald N."/>
            <person name="Machado M."/>
            <person name="Johnson C.S."/>
            <person name="Arredondo F."/>
            <person name="Hong C."/>
            <person name="Coffey M."/>
            <person name="Young S.K."/>
            <person name="Zeng Q."/>
            <person name="Gargeya S."/>
            <person name="Fitzgerald M."/>
            <person name="Abouelleil A."/>
            <person name="Alvarado L."/>
            <person name="Chapman S.B."/>
            <person name="Gainer-Dewar J."/>
            <person name="Goldberg J."/>
            <person name="Griggs A."/>
            <person name="Gujja S."/>
            <person name="Hansen M."/>
            <person name="Howarth C."/>
            <person name="Imamovic A."/>
            <person name="Ireland A."/>
            <person name="Larimer J."/>
            <person name="McCowan C."/>
            <person name="Murphy C."/>
            <person name="Pearson M."/>
            <person name="Poon T.W."/>
            <person name="Priest M."/>
            <person name="Roberts A."/>
            <person name="Saif S."/>
            <person name="Shea T."/>
            <person name="Sykes S."/>
            <person name="Wortman J."/>
            <person name="Nusbaum C."/>
            <person name="Birren B."/>
        </authorList>
    </citation>
    <scope>NUCLEOTIDE SEQUENCE [LARGE SCALE GENOMIC DNA]</scope>
    <source>
        <strain evidence="1">CHvinca01</strain>
    </source>
</reference>
<dbReference type="Proteomes" id="UP000054532">
    <property type="component" value="Unassembled WGS sequence"/>
</dbReference>
<dbReference type="EMBL" id="KI678836">
    <property type="protein sequence ID" value="ETL96856.1"/>
    <property type="molecule type" value="Genomic_DNA"/>
</dbReference>
<organism evidence="1">
    <name type="scientific">Phytophthora nicotianae</name>
    <name type="common">Potato buckeye rot agent</name>
    <name type="synonym">Phytophthora parasitica</name>
    <dbReference type="NCBI Taxonomy" id="4792"/>
    <lineage>
        <taxon>Eukaryota</taxon>
        <taxon>Sar</taxon>
        <taxon>Stramenopiles</taxon>
        <taxon>Oomycota</taxon>
        <taxon>Peronosporomycetes</taxon>
        <taxon>Peronosporales</taxon>
        <taxon>Peronosporaceae</taxon>
        <taxon>Phytophthora</taxon>
    </lineage>
</organism>
<accession>W2LHH6</accession>
<feature type="non-terminal residue" evidence="1">
    <location>
        <position position="1"/>
    </location>
</feature>